<dbReference type="EMBL" id="JABCSC020000001">
    <property type="protein sequence ID" value="NSL53696.1"/>
    <property type="molecule type" value="Genomic_DNA"/>
</dbReference>
<dbReference type="Proteomes" id="UP000778523">
    <property type="component" value="Unassembled WGS sequence"/>
</dbReference>
<proteinExistence type="predicted"/>
<reference evidence="1 2" key="1">
    <citation type="submission" date="2020-06" db="EMBL/GenBank/DDBJ databases">
        <title>Draft genome of Uliginosibacterium sp. IMCC34675.</title>
        <authorList>
            <person name="Song J."/>
        </authorList>
    </citation>
    <scope>NUCLEOTIDE SEQUENCE [LARGE SCALE GENOMIC DNA]</scope>
    <source>
        <strain evidence="1 2">IMCC34675</strain>
    </source>
</reference>
<accession>A0ABX2IH55</accession>
<keyword evidence="2" id="KW-1185">Reference proteome</keyword>
<evidence type="ECO:0000313" key="1">
    <source>
        <dbReference type="EMBL" id="NSL53696.1"/>
    </source>
</evidence>
<dbReference type="RefSeq" id="WP_170019904.1">
    <property type="nucleotide sequence ID" value="NZ_JABCSC020000001.1"/>
</dbReference>
<sequence>MNGLNEFMWKSSLDWRSLIAAAEAVIARWNTITKFETKTDQREHIWTVRHSSNALPFLVLNGDSLRGSVPRIGNPMPFLLLIGICHQKPGAVELTFANGQKIDPARFDPADLTSLLPHATHAAHRKLAELAVQAAAPASGLAP</sequence>
<gene>
    <name evidence="1" type="ORF">HJ583_001525</name>
</gene>
<evidence type="ECO:0008006" key="3">
    <source>
        <dbReference type="Google" id="ProtNLM"/>
    </source>
</evidence>
<comment type="caution">
    <text evidence="1">The sequence shown here is derived from an EMBL/GenBank/DDBJ whole genome shotgun (WGS) entry which is preliminary data.</text>
</comment>
<evidence type="ECO:0000313" key="2">
    <source>
        <dbReference type="Proteomes" id="UP000778523"/>
    </source>
</evidence>
<organism evidence="1 2">
    <name type="scientific">Uliginosibacterium aquaticum</name>
    <dbReference type="NCBI Taxonomy" id="2731212"/>
    <lineage>
        <taxon>Bacteria</taxon>
        <taxon>Pseudomonadati</taxon>
        <taxon>Pseudomonadota</taxon>
        <taxon>Betaproteobacteria</taxon>
        <taxon>Rhodocyclales</taxon>
        <taxon>Zoogloeaceae</taxon>
        <taxon>Uliginosibacterium</taxon>
    </lineage>
</organism>
<name>A0ABX2IH55_9RHOO</name>
<protein>
    <recommendedName>
        <fullName evidence="3">DUF302 domain-containing protein</fullName>
    </recommendedName>
</protein>